<organism evidence="10 11">
    <name type="scientific">Diploptera punctata</name>
    <name type="common">Pacific beetle cockroach</name>
    <dbReference type="NCBI Taxonomy" id="6984"/>
    <lineage>
        <taxon>Eukaryota</taxon>
        <taxon>Metazoa</taxon>
        <taxon>Ecdysozoa</taxon>
        <taxon>Arthropoda</taxon>
        <taxon>Hexapoda</taxon>
        <taxon>Insecta</taxon>
        <taxon>Pterygota</taxon>
        <taxon>Neoptera</taxon>
        <taxon>Polyneoptera</taxon>
        <taxon>Dictyoptera</taxon>
        <taxon>Blattodea</taxon>
        <taxon>Blaberoidea</taxon>
        <taxon>Blaberidae</taxon>
        <taxon>Diplopterinae</taxon>
        <taxon>Diploptera</taxon>
    </lineage>
</organism>
<keyword evidence="9" id="KW-0807">Transducer</keyword>
<dbReference type="InterPro" id="IPR004117">
    <property type="entry name" value="7tm6_olfct_rcpt"/>
</dbReference>
<dbReference type="Proteomes" id="UP001233999">
    <property type="component" value="Unassembled WGS sequence"/>
</dbReference>
<evidence type="ECO:0000256" key="3">
    <source>
        <dbReference type="ARBA" id="ARBA00022606"/>
    </source>
</evidence>
<reference evidence="10" key="1">
    <citation type="journal article" date="2023" name="IScience">
        <title>Live-bearing cockroach genome reveals convergent evolutionary mechanisms linked to viviparity in insects and beyond.</title>
        <authorList>
            <person name="Fouks B."/>
            <person name="Harrison M.C."/>
            <person name="Mikhailova A.A."/>
            <person name="Marchal E."/>
            <person name="English S."/>
            <person name="Carruthers M."/>
            <person name="Jennings E.C."/>
            <person name="Chiamaka E.L."/>
            <person name="Frigard R.A."/>
            <person name="Pippel M."/>
            <person name="Attardo G.M."/>
            <person name="Benoit J.B."/>
            <person name="Bornberg-Bauer E."/>
            <person name="Tobe S.S."/>
        </authorList>
    </citation>
    <scope>NUCLEOTIDE SEQUENCE</scope>
    <source>
        <strain evidence="10">Stay&amp;Tobe</strain>
    </source>
</reference>
<reference evidence="10" key="2">
    <citation type="submission" date="2023-05" db="EMBL/GenBank/DDBJ databases">
        <authorList>
            <person name="Fouks B."/>
        </authorList>
    </citation>
    <scope>NUCLEOTIDE SEQUENCE</scope>
    <source>
        <strain evidence="10">Stay&amp;Tobe</strain>
        <tissue evidence="10">Testes</tissue>
    </source>
</reference>
<evidence type="ECO:0000256" key="2">
    <source>
        <dbReference type="ARBA" id="ARBA00022475"/>
    </source>
</evidence>
<protein>
    <submittedName>
        <fullName evidence="10">Uncharacterized protein</fullName>
    </submittedName>
</protein>
<name>A0AAD8A054_DIPPU</name>
<proteinExistence type="predicted"/>
<sequence length="159" mass="18636">FVHELDDLLSSWLGVRMFAFQMVAIGEVFQVIVNLDDWEVFSRHLLILFVTLSQILVYCWFGEQVLQGGWDVDRAVYETPWYTYSQKYKKHLVLVIMRAHEPVEITVGHYYSLSLQSCELDLENVLRKVKNLWAEMLRFRAGGILQEGIEENGKTLHPE</sequence>
<evidence type="ECO:0000256" key="7">
    <source>
        <dbReference type="ARBA" id="ARBA00023136"/>
    </source>
</evidence>
<dbReference type="AlphaFoldDB" id="A0AAD8A054"/>
<evidence type="ECO:0000256" key="9">
    <source>
        <dbReference type="ARBA" id="ARBA00023224"/>
    </source>
</evidence>
<dbReference type="Pfam" id="PF02949">
    <property type="entry name" value="7tm_6"/>
    <property type="match status" value="1"/>
</dbReference>
<dbReference type="GO" id="GO:0005549">
    <property type="term" value="F:odorant binding"/>
    <property type="evidence" value="ECO:0007669"/>
    <property type="project" value="InterPro"/>
</dbReference>
<gene>
    <name evidence="10" type="ORF">L9F63_016937</name>
</gene>
<comment type="caution">
    <text evidence="10">The sequence shown here is derived from an EMBL/GenBank/DDBJ whole genome shotgun (WGS) entry which is preliminary data.</text>
</comment>
<accession>A0AAD8A054</accession>
<keyword evidence="2" id="KW-1003">Cell membrane</keyword>
<evidence type="ECO:0000256" key="8">
    <source>
        <dbReference type="ARBA" id="ARBA00023170"/>
    </source>
</evidence>
<evidence type="ECO:0000256" key="4">
    <source>
        <dbReference type="ARBA" id="ARBA00022692"/>
    </source>
</evidence>
<keyword evidence="8" id="KW-0675">Receptor</keyword>
<evidence type="ECO:0000256" key="5">
    <source>
        <dbReference type="ARBA" id="ARBA00022725"/>
    </source>
</evidence>
<dbReference type="EMBL" id="JASPKZ010004581">
    <property type="protein sequence ID" value="KAJ9589953.1"/>
    <property type="molecule type" value="Genomic_DNA"/>
</dbReference>
<dbReference type="GO" id="GO:0007165">
    <property type="term" value="P:signal transduction"/>
    <property type="evidence" value="ECO:0007669"/>
    <property type="project" value="UniProtKB-KW"/>
</dbReference>
<keyword evidence="5" id="KW-0552">Olfaction</keyword>
<feature type="non-terminal residue" evidence="10">
    <location>
        <position position="1"/>
    </location>
</feature>
<keyword evidence="3" id="KW-0716">Sensory transduction</keyword>
<dbReference type="GO" id="GO:0004984">
    <property type="term" value="F:olfactory receptor activity"/>
    <property type="evidence" value="ECO:0007669"/>
    <property type="project" value="InterPro"/>
</dbReference>
<keyword evidence="7" id="KW-0472">Membrane</keyword>
<dbReference type="PANTHER" id="PTHR21137:SF3">
    <property type="entry name" value="ODORANT RECEPTOR 30A-RELATED"/>
    <property type="match status" value="1"/>
</dbReference>
<feature type="non-terminal residue" evidence="10">
    <location>
        <position position="159"/>
    </location>
</feature>
<dbReference type="GO" id="GO:0005886">
    <property type="term" value="C:plasma membrane"/>
    <property type="evidence" value="ECO:0007669"/>
    <property type="project" value="UniProtKB-SubCell"/>
</dbReference>
<keyword evidence="4" id="KW-0812">Transmembrane</keyword>
<evidence type="ECO:0000256" key="1">
    <source>
        <dbReference type="ARBA" id="ARBA00004651"/>
    </source>
</evidence>
<dbReference type="PANTHER" id="PTHR21137">
    <property type="entry name" value="ODORANT RECEPTOR"/>
    <property type="match status" value="1"/>
</dbReference>
<keyword evidence="11" id="KW-1185">Reference proteome</keyword>
<evidence type="ECO:0000313" key="10">
    <source>
        <dbReference type="EMBL" id="KAJ9589953.1"/>
    </source>
</evidence>
<comment type="subcellular location">
    <subcellularLocation>
        <location evidence="1">Cell membrane</location>
        <topology evidence="1">Multi-pass membrane protein</topology>
    </subcellularLocation>
</comment>
<keyword evidence="6" id="KW-1133">Transmembrane helix</keyword>
<evidence type="ECO:0000313" key="11">
    <source>
        <dbReference type="Proteomes" id="UP001233999"/>
    </source>
</evidence>
<evidence type="ECO:0000256" key="6">
    <source>
        <dbReference type="ARBA" id="ARBA00022989"/>
    </source>
</evidence>